<sequence>MCICCIDVHLTAKFQVIQFQPCCFPACVEEECLLGSLLWIKRLISGSPPQVSCRHAS</sequence>
<proteinExistence type="predicted"/>
<dbReference type="EnsemblPlants" id="OB01G11740.1">
    <property type="protein sequence ID" value="OB01G11740.1"/>
    <property type="gene ID" value="OB01G11740"/>
</dbReference>
<reference evidence="1" key="2">
    <citation type="submission" date="2013-04" db="UniProtKB">
        <authorList>
            <consortium name="EnsemblPlants"/>
        </authorList>
    </citation>
    <scope>IDENTIFICATION</scope>
</reference>
<dbReference type="HOGENOM" id="CLU_2999649_0_0_1"/>
<evidence type="ECO:0000313" key="1">
    <source>
        <dbReference type="EnsemblPlants" id="OB01G11740.1"/>
    </source>
</evidence>
<organism evidence="1">
    <name type="scientific">Oryza brachyantha</name>
    <name type="common">malo sina</name>
    <dbReference type="NCBI Taxonomy" id="4533"/>
    <lineage>
        <taxon>Eukaryota</taxon>
        <taxon>Viridiplantae</taxon>
        <taxon>Streptophyta</taxon>
        <taxon>Embryophyta</taxon>
        <taxon>Tracheophyta</taxon>
        <taxon>Spermatophyta</taxon>
        <taxon>Magnoliopsida</taxon>
        <taxon>Liliopsida</taxon>
        <taxon>Poales</taxon>
        <taxon>Poaceae</taxon>
        <taxon>BOP clade</taxon>
        <taxon>Oryzoideae</taxon>
        <taxon>Oryzeae</taxon>
        <taxon>Oryzinae</taxon>
        <taxon>Oryza</taxon>
    </lineage>
</organism>
<reference evidence="1" key="1">
    <citation type="journal article" date="2013" name="Nat. Commun.">
        <title>Whole-genome sequencing of Oryza brachyantha reveals mechanisms underlying Oryza genome evolution.</title>
        <authorList>
            <person name="Chen J."/>
            <person name="Huang Q."/>
            <person name="Gao D."/>
            <person name="Wang J."/>
            <person name="Lang Y."/>
            <person name="Liu T."/>
            <person name="Li B."/>
            <person name="Bai Z."/>
            <person name="Luis Goicoechea J."/>
            <person name="Liang C."/>
            <person name="Chen C."/>
            <person name="Zhang W."/>
            <person name="Sun S."/>
            <person name="Liao Y."/>
            <person name="Zhang X."/>
            <person name="Yang L."/>
            <person name="Song C."/>
            <person name="Wang M."/>
            <person name="Shi J."/>
            <person name="Liu G."/>
            <person name="Liu J."/>
            <person name="Zhou H."/>
            <person name="Zhou W."/>
            <person name="Yu Q."/>
            <person name="An N."/>
            <person name="Chen Y."/>
            <person name="Cai Q."/>
            <person name="Wang B."/>
            <person name="Liu B."/>
            <person name="Min J."/>
            <person name="Huang Y."/>
            <person name="Wu H."/>
            <person name="Li Z."/>
            <person name="Zhang Y."/>
            <person name="Yin Y."/>
            <person name="Song W."/>
            <person name="Jiang J."/>
            <person name="Jackson S.A."/>
            <person name="Wing R.A."/>
            <person name="Wang J."/>
            <person name="Chen M."/>
        </authorList>
    </citation>
    <scope>NUCLEOTIDE SEQUENCE [LARGE SCALE GENOMIC DNA]</scope>
    <source>
        <strain evidence="1">cv. IRGC 101232</strain>
    </source>
</reference>
<protein>
    <submittedName>
        <fullName evidence="1">Uncharacterized protein</fullName>
    </submittedName>
</protein>
<accession>J3KW18</accession>
<evidence type="ECO:0000313" key="2">
    <source>
        <dbReference type="Proteomes" id="UP000006038"/>
    </source>
</evidence>
<dbReference type="Proteomes" id="UP000006038">
    <property type="component" value="Chromosome 1"/>
</dbReference>
<name>J3KW18_ORYBR</name>
<keyword evidence="2" id="KW-1185">Reference proteome</keyword>
<dbReference type="Gramene" id="OB01G11740.1">
    <property type="protein sequence ID" value="OB01G11740.1"/>
    <property type="gene ID" value="OB01G11740"/>
</dbReference>
<dbReference type="AlphaFoldDB" id="J3KW18"/>